<proteinExistence type="predicted"/>
<evidence type="ECO:0000313" key="3">
    <source>
        <dbReference type="Proteomes" id="UP000823935"/>
    </source>
</evidence>
<dbReference type="AlphaFoldDB" id="A0A9D1JLG3"/>
<feature type="region of interest" description="Disordered" evidence="1">
    <location>
        <begin position="1"/>
        <end position="100"/>
    </location>
</feature>
<reference evidence="2" key="2">
    <citation type="journal article" date="2021" name="PeerJ">
        <title>Extensive microbial diversity within the chicken gut microbiome revealed by metagenomics and culture.</title>
        <authorList>
            <person name="Gilroy R."/>
            <person name="Ravi A."/>
            <person name="Getino M."/>
            <person name="Pursley I."/>
            <person name="Horton D.L."/>
            <person name="Alikhan N.F."/>
            <person name="Baker D."/>
            <person name="Gharbi K."/>
            <person name="Hall N."/>
            <person name="Watson M."/>
            <person name="Adriaenssens E.M."/>
            <person name="Foster-Nyarko E."/>
            <person name="Jarju S."/>
            <person name="Secka A."/>
            <person name="Antonio M."/>
            <person name="Oren A."/>
            <person name="Chaudhuri R.R."/>
            <person name="La Ragione R."/>
            <person name="Hildebrand F."/>
            <person name="Pallen M.J."/>
        </authorList>
    </citation>
    <scope>NUCLEOTIDE SEQUENCE</scope>
    <source>
        <strain evidence="2">CHK190-19873</strain>
    </source>
</reference>
<name>A0A9D1JLG3_9FIRM</name>
<dbReference type="EMBL" id="DVIQ01000114">
    <property type="protein sequence ID" value="HIS33215.1"/>
    <property type="molecule type" value="Genomic_DNA"/>
</dbReference>
<feature type="compositionally biased region" description="Basic and acidic residues" evidence="1">
    <location>
        <begin position="1"/>
        <end position="17"/>
    </location>
</feature>
<gene>
    <name evidence="2" type="ORF">IAB44_16970</name>
</gene>
<evidence type="ECO:0000256" key="1">
    <source>
        <dbReference type="SAM" id="MobiDB-lite"/>
    </source>
</evidence>
<feature type="compositionally biased region" description="Basic residues" evidence="1">
    <location>
        <begin position="32"/>
        <end position="43"/>
    </location>
</feature>
<comment type="caution">
    <text evidence="2">The sequence shown here is derived from an EMBL/GenBank/DDBJ whole genome shotgun (WGS) entry which is preliminary data.</text>
</comment>
<reference evidence="2" key="1">
    <citation type="submission" date="2020-10" db="EMBL/GenBank/DDBJ databases">
        <authorList>
            <person name="Gilroy R."/>
        </authorList>
    </citation>
    <scope>NUCLEOTIDE SEQUENCE</scope>
    <source>
        <strain evidence="2">CHK190-19873</strain>
    </source>
</reference>
<accession>A0A9D1JLG3</accession>
<protein>
    <submittedName>
        <fullName evidence="2">Uncharacterized protein</fullName>
    </submittedName>
</protein>
<dbReference type="Proteomes" id="UP000823935">
    <property type="component" value="Unassembled WGS sequence"/>
</dbReference>
<evidence type="ECO:0000313" key="2">
    <source>
        <dbReference type="EMBL" id="HIS33215.1"/>
    </source>
</evidence>
<organism evidence="2 3">
    <name type="scientific">Candidatus Limivivens intestinipullorum</name>
    <dbReference type="NCBI Taxonomy" id="2840858"/>
    <lineage>
        <taxon>Bacteria</taxon>
        <taxon>Bacillati</taxon>
        <taxon>Bacillota</taxon>
        <taxon>Clostridia</taxon>
        <taxon>Lachnospirales</taxon>
        <taxon>Lachnospiraceae</taxon>
        <taxon>Lachnospiraceae incertae sedis</taxon>
        <taxon>Candidatus Limivivens</taxon>
    </lineage>
</organism>
<sequence>MTEIREEAAENESKKTAEGTVQTAEKAEKKPAGRRKTSARKTAAKQAVQEGSSETAESVRGTSAKKRGTAAKKTGSGQASTKKPAGPRDGIYTELPIYLL</sequence>